<dbReference type="GeneID" id="104712238"/>
<reference evidence="1" key="1">
    <citation type="journal article" date="2014" name="Nat. Commun.">
        <title>The emerging biofuel crop Camelina sativa retains a highly undifferentiated hexaploid genome structure.</title>
        <authorList>
            <person name="Kagale S."/>
            <person name="Koh C."/>
            <person name="Nixon J."/>
            <person name="Bollina V."/>
            <person name="Clarke W.E."/>
            <person name="Tuteja R."/>
            <person name="Spillane C."/>
            <person name="Robinson S.J."/>
            <person name="Links M.G."/>
            <person name="Clarke C."/>
            <person name="Higgins E.E."/>
            <person name="Huebert T."/>
            <person name="Sharpe A.G."/>
            <person name="Parkin I.A."/>
        </authorList>
    </citation>
    <scope>NUCLEOTIDE SEQUENCE [LARGE SCALE GENOMIC DNA]</scope>
    <source>
        <strain evidence="1">cv. DH55</strain>
    </source>
</reference>
<name>A0ABM1QGL7_CAMSA</name>
<evidence type="ECO:0000313" key="1">
    <source>
        <dbReference type="Proteomes" id="UP000694864"/>
    </source>
</evidence>
<keyword evidence="1" id="KW-1185">Reference proteome</keyword>
<sequence length="113" mass="12944">MKFFRESCHYCRQRMPCLLLFSPMDGVNEIEDDHLNAWILYALGQDVKNLKLGIFELGGVEDYDIPGGIFQSENLVKLKISSTNFHIIPLEGLVVHLPNLKSLYLWSRGGCWS</sequence>
<reference evidence="2" key="2">
    <citation type="submission" date="2025-08" db="UniProtKB">
        <authorList>
            <consortium name="RefSeq"/>
        </authorList>
    </citation>
    <scope>IDENTIFICATION</scope>
    <source>
        <tissue evidence="2">Leaf</tissue>
    </source>
</reference>
<organism evidence="1 2">
    <name type="scientific">Camelina sativa</name>
    <name type="common">False flax</name>
    <name type="synonym">Myagrum sativum</name>
    <dbReference type="NCBI Taxonomy" id="90675"/>
    <lineage>
        <taxon>Eukaryota</taxon>
        <taxon>Viridiplantae</taxon>
        <taxon>Streptophyta</taxon>
        <taxon>Embryophyta</taxon>
        <taxon>Tracheophyta</taxon>
        <taxon>Spermatophyta</taxon>
        <taxon>Magnoliopsida</taxon>
        <taxon>eudicotyledons</taxon>
        <taxon>Gunneridae</taxon>
        <taxon>Pentapetalae</taxon>
        <taxon>rosids</taxon>
        <taxon>malvids</taxon>
        <taxon>Brassicales</taxon>
        <taxon>Brassicaceae</taxon>
        <taxon>Camelineae</taxon>
        <taxon>Camelina</taxon>
    </lineage>
</organism>
<gene>
    <name evidence="2" type="primary">LOC104712238</name>
</gene>
<dbReference type="Proteomes" id="UP000694864">
    <property type="component" value="Chromosome 9"/>
</dbReference>
<dbReference type="RefSeq" id="XP_019085905.1">
    <property type="nucleotide sequence ID" value="XM_019230360.1"/>
</dbReference>
<evidence type="ECO:0000313" key="2">
    <source>
        <dbReference type="RefSeq" id="XP_019085905.1"/>
    </source>
</evidence>
<protein>
    <submittedName>
        <fullName evidence="2">Uncharacterized protein LOC104712238</fullName>
    </submittedName>
</protein>
<accession>A0ABM1QGL7</accession>
<proteinExistence type="predicted"/>